<dbReference type="PANTHER" id="PTHR43048">
    <property type="entry name" value="METHYLMALONYL-COA EPIMERASE"/>
    <property type="match status" value="1"/>
</dbReference>
<dbReference type="AlphaFoldDB" id="A0A4V2FNU0"/>
<reference evidence="3 4" key="1">
    <citation type="submission" date="2019-02" db="EMBL/GenBank/DDBJ databases">
        <title>Sequencing the genomes of 1000 actinobacteria strains.</title>
        <authorList>
            <person name="Klenk H.-P."/>
        </authorList>
    </citation>
    <scope>NUCLEOTIDE SEQUENCE [LARGE SCALE GENOMIC DNA]</scope>
    <source>
        <strain evidence="3 4">DSM 45888</strain>
    </source>
</reference>
<evidence type="ECO:0000313" key="3">
    <source>
        <dbReference type="EMBL" id="RZT78250.1"/>
    </source>
</evidence>
<organism evidence="3 4">
    <name type="scientific">Micromonospora violae</name>
    <dbReference type="NCBI Taxonomy" id="1278207"/>
    <lineage>
        <taxon>Bacteria</taxon>
        <taxon>Bacillati</taxon>
        <taxon>Actinomycetota</taxon>
        <taxon>Actinomycetes</taxon>
        <taxon>Micromonosporales</taxon>
        <taxon>Micromonosporaceae</taxon>
        <taxon>Micromonospora</taxon>
    </lineage>
</organism>
<dbReference type="EMBL" id="SHKK01000001">
    <property type="protein sequence ID" value="RZT78250.1"/>
    <property type="molecule type" value="Genomic_DNA"/>
</dbReference>
<proteinExistence type="predicted"/>
<dbReference type="InterPro" id="IPR029068">
    <property type="entry name" value="Glyas_Bleomycin-R_OHBP_Dase"/>
</dbReference>
<dbReference type="Gene3D" id="3.10.180.10">
    <property type="entry name" value="2,3-Dihydroxybiphenyl 1,2-Dioxygenase, domain 1"/>
    <property type="match status" value="1"/>
</dbReference>
<comment type="caution">
    <text evidence="3">The sequence shown here is derived from an EMBL/GenBank/DDBJ whole genome shotgun (WGS) entry which is preliminary data.</text>
</comment>
<keyword evidence="1" id="KW-0479">Metal-binding</keyword>
<gene>
    <name evidence="3" type="ORF">EV382_1432</name>
</gene>
<dbReference type="InterPro" id="IPR037523">
    <property type="entry name" value="VOC_core"/>
</dbReference>
<dbReference type="GO" id="GO:0046872">
    <property type="term" value="F:metal ion binding"/>
    <property type="evidence" value="ECO:0007669"/>
    <property type="project" value="UniProtKB-KW"/>
</dbReference>
<dbReference type="Pfam" id="PF13669">
    <property type="entry name" value="Glyoxalase_4"/>
    <property type="match status" value="1"/>
</dbReference>
<evidence type="ECO:0000256" key="1">
    <source>
        <dbReference type="ARBA" id="ARBA00022723"/>
    </source>
</evidence>
<dbReference type="PANTHER" id="PTHR43048:SF3">
    <property type="entry name" value="METHYLMALONYL-COA EPIMERASE, MITOCHONDRIAL"/>
    <property type="match status" value="1"/>
</dbReference>
<dbReference type="RefSeq" id="WP_130400786.1">
    <property type="nucleotide sequence ID" value="NZ_SHKK01000001.1"/>
</dbReference>
<dbReference type="GO" id="GO:0046491">
    <property type="term" value="P:L-methylmalonyl-CoA metabolic process"/>
    <property type="evidence" value="ECO:0007669"/>
    <property type="project" value="TreeGrafter"/>
</dbReference>
<protein>
    <submittedName>
        <fullName evidence="3">Methylmalonyl-CoA epimerase</fullName>
    </submittedName>
</protein>
<dbReference type="SUPFAM" id="SSF54593">
    <property type="entry name" value="Glyoxalase/Bleomycin resistance protein/Dihydroxybiphenyl dioxygenase"/>
    <property type="match status" value="1"/>
</dbReference>
<dbReference type="PROSITE" id="PS51819">
    <property type="entry name" value="VOC"/>
    <property type="match status" value="1"/>
</dbReference>
<evidence type="ECO:0000313" key="4">
    <source>
        <dbReference type="Proteomes" id="UP000293781"/>
    </source>
</evidence>
<dbReference type="InterPro" id="IPR051785">
    <property type="entry name" value="MMCE/EMCE_epimerase"/>
</dbReference>
<name>A0A4V2FNU0_9ACTN</name>
<dbReference type="OrthoDB" id="9812656at2"/>
<keyword evidence="4" id="KW-1185">Reference proteome</keyword>
<dbReference type="Proteomes" id="UP000293781">
    <property type="component" value="Unassembled WGS sequence"/>
</dbReference>
<sequence>MTFGFQFDHVGITTTTAHLDQTIAWYRDHLDFLVIQQFEVGESVFTFIGTDNITIEIISAGAAKNPAPAAESLPASHDVERLHHVCLRVPDLDAAITELDRRGVALFAGPMTVEKSGQRFAFIRDNIGTIIEITEAVPVAG</sequence>
<dbReference type="GO" id="GO:0004493">
    <property type="term" value="F:methylmalonyl-CoA epimerase activity"/>
    <property type="evidence" value="ECO:0007669"/>
    <property type="project" value="TreeGrafter"/>
</dbReference>
<evidence type="ECO:0000259" key="2">
    <source>
        <dbReference type="PROSITE" id="PS51819"/>
    </source>
</evidence>
<feature type="domain" description="VOC" evidence="2">
    <location>
        <begin position="6"/>
        <end position="136"/>
    </location>
</feature>
<accession>A0A4V2FNU0</accession>